<organism evidence="1 2">
    <name type="scientific">Austropuccinia psidii MF-1</name>
    <dbReference type="NCBI Taxonomy" id="1389203"/>
    <lineage>
        <taxon>Eukaryota</taxon>
        <taxon>Fungi</taxon>
        <taxon>Dikarya</taxon>
        <taxon>Basidiomycota</taxon>
        <taxon>Pucciniomycotina</taxon>
        <taxon>Pucciniomycetes</taxon>
        <taxon>Pucciniales</taxon>
        <taxon>Sphaerophragmiaceae</taxon>
        <taxon>Austropuccinia</taxon>
    </lineage>
</organism>
<name>A0A9Q3KMM2_9BASI</name>
<proteinExistence type="predicted"/>
<reference evidence="1" key="1">
    <citation type="submission" date="2021-03" db="EMBL/GenBank/DDBJ databases">
        <title>Draft genome sequence of rust myrtle Austropuccinia psidii MF-1, a brazilian biotype.</title>
        <authorList>
            <person name="Quecine M.C."/>
            <person name="Pachon D.M.R."/>
            <person name="Bonatelli M.L."/>
            <person name="Correr F.H."/>
            <person name="Franceschini L.M."/>
            <person name="Leite T.F."/>
            <person name="Margarido G.R.A."/>
            <person name="Almeida C.A."/>
            <person name="Ferrarezi J.A."/>
            <person name="Labate C.A."/>
        </authorList>
    </citation>
    <scope>NUCLEOTIDE SEQUENCE</scope>
    <source>
        <strain evidence="1">MF-1</strain>
    </source>
</reference>
<evidence type="ECO:0000313" key="1">
    <source>
        <dbReference type="EMBL" id="MBW0582896.1"/>
    </source>
</evidence>
<sequence length="114" mass="13377">MVHIWYNIPLCTNFAQKSNGYGFRTRLGNFKTKSPNPSPISKEVLSVIQSCNPWRIPEHHLRTPTPWPCRSWVVLPLRILSREISRGYQAFNQFSRHQVLQYSLDNSTGPYRVY</sequence>
<keyword evidence="2" id="KW-1185">Reference proteome</keyword>
<dbReference type="EMBL" id="AVOT02113729">
    <property type="protein sequence ID" value="MBW0582896.1"/>
    <property type="molecule type" value="Genomic_DNA"/>
</dbReference>
<protein>
    <submittedName>
        <fullName evidence="1">Uncharacterized protein</fullName>
    </submittedName>
</protein>
<accession>A0A9Q3KMM2</accession>
<dbReference type="Proteomes" id="UP000765509">
    <property type="component" value="Unassembled WGS sequence"/>
</dbReference>
<comment type="caution">
    <text evidence="1">The sequence shown here is derived from an EMBL/GenBank/DDBJ whole genome shotgun (WGS) entry which is preliminary data.</text>
</comment>
<gene>
    <name evidence="1" type="ORF">O181_122611</name>
</gene>
<evidence type="ECO:0000313" key="2">
    <source>
        <dbReference type="Proteomes" id="UP000765509"/>
    </source>
</evidence>
<dbReference type="AlphaFoldDB" id="A0A9Q3KMM2"/>